<sequence>MEYFIISTGFPWIEILAGLFIGIVVLGVLIPTLTASKLKLPPGPGGYPVVGSFPLLGAVPGEPAHQMFKRLQQKYGPIVFLQMGSCPTIIVSDNETAKAVLRDQDHLFSSRPSLSVGKYLGSNYGSMVWTQMGDHYKQLRKIFSAEILSPKRVTQSHEVRENGMRAAISVMLDEFSMGQPTNLTVELNNLSLNTMMNMLFGRKEGQMLGGPSRVSMEELKDIVRESIELGGEFDYGDYLPVVRWFDLTGYIGRLKAAKKRMEAIASKIIEEHREHRRVVTGTDGEVKDTQDQNILDVLLSLKGEDALNDDAITGVIFDIIIAGSDTTSITADWAIAELLRKPELLKKLQTQIDSVVGKERLVKETDLPHLPYLHCVIKECLRLHSPAPLGIPHCSTEATKLAGYDIPASTTVLINLWALNRDPKNWPEATEFRPERFEGNDVNMFGQDFTLLPFGSGRRGCSGMVLGFTVVQLIVASIVHCFDLEPYGMKASEIDVVNEKPGLTTLRAQELVVKANPRLPLHLYR</sequence>
<evidence type="ECO:0000256" key="7">
    <source>
        <dbReference type="ARBA" id="ARBA00023033"/>
    </source>
</evidence>
<evidence type="ECO:0000256" key="1">
    <source>
        <dbReference type="ARBA" id="ARBA00001971"/>
    </source>
</evidence>
<dbReference type="GO" id="GO:0016705">
    <property type="term" value="F:oxidoreductase activity, acting on paired donors, with incorporation or reduction of molecular oxygen"/>
    <property type="evidence" value="ECO:0007669"/>
    <property type="project" value="UniProtKB-ARBA"/>
</dbReference>
<comment type="similarity">
    <text evidence="2">Belongs to the cytochrome P450 family.</text>
</comment>
<accession>A0ABD1Z4L7</accession>
<evidence type="ECO:0008006" key="12">
    <source>
        <dbReference type="Google" id="ProtNLM"/>
    </source>
</evidence>
<dbReference type="Pfam" id="PF00067">
    <property type="entry name" value="p450"/>
    <property type="match status" value="1"/>
</dbReference>
<keyword evidence="4 8" id="KW-0479">Metal-binding</keyword>
<gene>
    <name evidence="10" type="ORF">R1flu_010270</name>
</gene>
<dbReference type="InterPro" id="IPR036396">
    <property type="entry name" value="Cyt_P450_sf"/>
</dbReference>
<dbReference type="PRINTS" id="PR00385">
    <property type="entry name" value="P450"/>
</dbReference>
<comment type="caution">
    <text evidence="10">The sequence shown here is derived from an EMBL/GenBank/DDBJ whole genome shotgun (WGS) entry which is preliminary data.</text>
</comment>
<evidence type="ECO:0000256" key="4">
    <source>
        <dbReference type="ARBA" id="ARBA00022723"/>
    </source>
</evidence>
<dbReference type="CDD" id="cd20618">
    <property type="entry name" value="CYP71_clan"/>
    <property type="match status" value="1"/>
</dbReference>
<feature type="transmembrane region" description="Helical" evidence="9">
    <location>
        <begin position="12"/>
        <end position="33"/>
    </location>
</feature>
<keyword evidence="7" id="KW-0503">Monooxygenase</keyword>
<keyword evidence="9" id="KW-1133">Transmembrane helix</keyword>
<keyword evidence="9" id="KW-0472">Membrane</keyword>
<dbReference type="PANTHER" id="PTHR47944">
    <property type="entry name" value="CYTOCHROME P450 98A9"/>
    <property type="match status" value="1"/>
</dbReference>
<keyword evidence="3 8" id="KW-0349">Heme</keyword>
<evidence type="ECO:0000256" key="5">
    <source>
        <dbReference type="ARBA" id="ARBA00023002"/>
    </source>
</evidence>
<evidence type="ECO:0000256" key="6">
    <source>
        <dbReference type="ARBA" id="ARBA00023004"/>
    </source>
</evidence>
<proteinExistence type="inferred from homology"/>
<dbReference type="InterPro" id="IPR001128">
    <property type="entry name" value="Cyt_P450"/>
</dbReference>
<dbReference type="GO" id="GO:0046872">
    <property type="term" value="F:metal ion binding"/>
    <property type="evidence" value="ECO:0007669"/>
    <property type="project" value="UniProtKB-KW"/>
</dbReference>
<evidence type="ECO:0000256" key="8">
    <source>
        <dbReference type="PIRSR" id="PIRSR602401-1"/>
    </source>
</evidence>
<organism evidence="10 11">
    <name type="scientific">Riccia fluitans</name>
    <dbReference type="NCBI Taxonomy" id="41844"/>
    <lineage>
        <taxon>Eukaryota</taxon>
        <taxon>Viridiplantae</taxon>
        <taxon>Streptophyta</taxon>
        <taxon>Embryophyta</taxon>
        <taxon>Marchantiophyta</taxon>
        <taxon>Marchantiopsida</taxon>
        <taxon>Marchantiidae</taxon>
        <taxon>Marchantiales</taxon>
        <taxon>Ricciaceae</taxon>
        <taxon>Riccia</taxon>
    </lineage>
</organism>
<dbReference type="PANTHER" id="PTHR47944:SF4">
    <property type="entry name" value="OS09G0441700 PROTEIN"/>
    <property type="match status" value="1"/>
</dbReference>
<dbReference type="Gene3D" id="1.10.630.10">
    <property type="entry name" value="Cytochrome P450"/>
    <property type="match status" value="1"/>
</dbReference>
<keyword evidence="5" id="KW-0560">Oxidoreductase</keyword>
<name>A0ABD1Z4L7_9MARC</name>
<dbReference type="AlphaFoldDB" id="A0ABD1Z4L7"/>
<evidence type="ECO:0000256" key="9">
    <source>
        <dbReference type="SAM" id="Phobius"/>
    </source>
</evidence>
<keyword evidence="11" id="KW-1185">Reference proteome</keyword>
<evidence type="ECO:0000313" key="11">
    <source>
        <dbReference type="Proteomes" id="UP001605036"/>
    </source>
</evidence>
<dbReference type="EMBL" id="JBHFFA010000002">
    <property type="protein sequence ID" value="KAL2642683.1"/>
    <property type="molecule type" value="Genomic_DNA"/>
</dbReference>
<reference evidence="10 11" key="1">
    <citation type="submission" date="2024-09" db="EMBL/GenBank/DDBJ databases">
        <title>Chromosome-scale assembly of Riccia fluitans.</title>
        <authorList>
            <person name="Paukszto L."/>
            <person name="Sawicki J."/>
            <person name="Karawczyk K."/>
            <person name="Piernik-Szablinska J."/>
            <person name="Szczecinska M."/>
            <person name="Mazdziarz M."/>
        </authorList>
    </citation>
    <scope>NUCLEOTIDE SEQUENCE [LARGE SCALE GENOMIC DNA]</scope>
    <source>
        <strain evidence="10">Rf_01</strain>
        <tissue evidence="10">Aerial parts of the thallus</tissue>
    </source>
</reference>
<evidence type="ECO:0000256" key="2">
    <source>
        <dbReference type="ARBA" id="ARBA00010617"/>
    </source>
</evidence>
<evidence type="ECO:0000313" key="10">
    <source>
        <dbReference type="EMBL" id="KAL2642683.1"/>
    </source>
</evidence>
<protein>
    <recommendedName>
        <fullName evidence="12">Cytochrome P450</fullName>
    </recommendedName>
</protein>
<dbReference type="SUPFAM" id="SSF48264">
    <property type="entry name" value="Cytochrome P450"/>
    <property type="match status" value="1"/>
</dbReference>
<feature type="binding site" description="axial binding residue" evidence="8">
    <location>
        <position position="461"/>
    </location>
    <ligand>
        <name>heme</name>
        <dbReference type="ChEBI" id="CHEBI:30413"/>
    </ligand>
    <ligandPart>
        <name>Fe</name>
        <dbReference type="ChEBI" id="CHEBI:18248"/>
    </ligandPart>
</feature>
<dbReference type="Proteomes" id="UP001605036">
    <property type="component" value="Unassembled WGS sequence"/>
</dbReference>
<keyword evidence="6 8" id="KW-0408">Iron</keyword>
<comment type="cofactor">
    <cofactor evidence="1 8">
        <name>heme</name>
        <dbReference type="ChEBI" id="CHEBI:30413"/>
    </cofactor>
</comment>
<dbReference type="PRINTS" id="PR00463">
    <property type="entry name" value="EP450I"/>
</dbReference>
<keyword evidence="9" id="KW-0812">Transmembrane</keyword>
<dbReference type="InterPro" id="IPR002401">
    <property type="entry name" value="Cyt_P450_E_grp-I"/>
</dbReference>
<dbReference type="GO" id="GO:0004497">
    <property type="term" value="F:monooxygenase activity"/>
    <property type="evidence" value="ECO:0007669"/>
    <property type="project" value="UniProtKB-KW"/>
</dbReference>
<dbReference type="GO" id="GO:0044550">
    <property type="term" value="P:secondary metabolite biosynthetic process"/>
    <property type="evidence" value="ECO:0007669"/>
    <property type="project" value="UniProtKB-ARBA"/>
</dbReference>
<evidence type="ECO:0000256" key="3">
    <source>
        <dbReference type="ARBA" id="ARBA00022617"/>
    </source>
</evidence>
<dbReference type="FunFam" id="1.10.630.10:FF:000126">
    <property type="entry name" value="Predicted protein"/>
    <property type="match status" value="1"/>
</dbReference>